<evidence type="ECO:0000313" key="1">
    <source>
        <dbReference type="EMBL" id="KAK7966065.1"/>
    </source>
</evidence>
<accession>A0ABR1QTU4</accession>
<protein>
    <recommendedName>
        <fullName evidence="3">Stc1 domain-containing protein</fullName>
    </recommendedName>
</protein>
<reference evidence="1 2" key="1">
    <citation type="submission" date="2023-01" db="EMBL/GenBank/DDBJ databases">
        <title>Analysis of 21 Apiospora genomes using comparative genomics revels a genus with tremendous synthesis potential of carbohydrate active enzymes and secondary metabolites.</title>
        <authorList>
            <person name="Sorensen T."/>
        </authorList>
    </citation>
    <scope>NUCLEOTIDE SEQUENCE [LARGE SCALE GENOMIC DNA]</scope>
    <source>
        <strain evidence="1 2">CBS 24483</strain>
    </source>
</reference>
<organism evidence="1 2">
    <name type="scientific">Apiospora aurea</name>
    <dbReference type="NCBI Taxonomy" id="335848"/>
    <lineage>
        <taxon>Eukaryota</taxon>
        <taxon>Fungi</taxon>
        <taxon>Dikarya</taxon>
        <taxon>Ascomycota</taxon>
        <taxon>Pezizomycotina</taxon>
        <taxon>Sordariomycetes</taxon>
        <taxon>Xylariomycetidae</taxon>
        <taxon>Amphisphaeriales</taxon>
        <taxon>Apiosporaceae</taxon>
        <taxon>Apiospora</taxon>
    </lineage>
</organism>
<proteinExistence type="predicted"/>
<dbReference type="RefSeq" id="XP_066705457.1">
    <property type="nucleotide sequence ID" value="XM_066836564.1"/>
</dbReference>
<dbReference type="EMBL" id="JAQQWE010000001">
    <property type="protein sequence ID" value="KAK7966065.1"/>
    <property type="molecule type" value="Genomic_DNA"/>
</dbReference>
<dbReference type="GeneID" id="92069626"/>
<keyword evidence="2" id="KW-1185">Reference proteome</keyword>
<comment type="caution">
    <text evidence="1">The sequence shown here is derived from an EMBL/GenBank/DDBJ whole genome shotgun (WGS) entry which is preliminary data.</text>
</comment>
<gene>
    <name evidence="1" type="ORF">PG986_000342</name>
</gene>
<dbReference type="Proteomes" id="UP001391051">
    <property type="component" value="Unassembled WGS sequence"/>
</dbReference>
<name>A0ABR1QTU4_9PEZI</name>
<evidence type="ECO:0000313" key="2">
    <source>
        <dbReference type="Proteomes" id="UP001391051"/>
    </source>
</evidence>
<evidence type="ECO:0008006" key="3">
    <source>
        <dbReference type="Google" id="ProtNLM"/>
    </source>
</evidence>
<sequence length="254" mass="27827">MCKQYVYLSLCLEHVCDAVVGKKGRNTYCQAARRGARRLASCENGLEYVIMSRHHGTVICDECKQLRTLRQLYSASLSLAATTKRGKGEGKGGCTPTTATATATAEGTLLSDGGSASSLWETIEYDDEEGEEADGDAASLRFFAHKKLKAEKLASAYDFDLALKQEIAAAALNREWLHAGDRRDEYLSITGGRDDSALEYEEKVPGSIRREGQGSLSYYGFKSLDKKELMASRRRLELQRAAQGAVQGVYAAEE</sequence>